<dbReference type="GO" id="GO:0009423">
    <property type="term" value="P:chorismate biosynthetic process"/>
    <property type="evidence" value="ECO:0007669"/>
    <property type="project" value="UniProtKB-UniRule"/>
</dbReference>
<reference evidence="21 22" key="1">
    <citation type="submission" date="2017-03" db="EMBL/GenBank/DDBJ databases">
        <authorList>
            <person name="Afonso C.L."/>
            <person name="Miller P.J."/>
            <person name="Scott M.A."/>
            <person name="Spackman E."/>
            <person name="Goraichik I."/>
            <person name="Dimitrov K.M."/>
            <person name="Suarez D.L."/>
            <person name="Swayne D.E."/>
        </authorList>
    </citation>
    <scope>NUCLEOTIDE SEQUENCE [LARGE SCALE GENOMIC DNA]</scope>
    <source>
        <strain evidence="21 22">CECT 7971</strain>
    </source>
</reference>
<comment type="function">
    <text evidence="3 18">Catalyzes the conversion of 3-deoxy-D-arabino-heptulosonate 7-phosphate (DAHP) to dehydroquinate (DHQ).</text>
</comment>
<feature type="binding site" evidence="18">
    <location>
        <position position="198"/>
    </location>
    <ligand>
        <name>Zn(2+)</name>
        <dbReference type="ChEBI" id="CHEBI:29105"/>
    </ligand>
</feature>
<dbReference type="SUPFAM" id="SSF56796">
    <property type="entry name" value="Dehydroquinate synthase-like"/>
    <property type="match status" value="1"/>
</dbReference>
<evidence type="ECO:0000256" key="10">
    <source>
        <dbReference type="ARBA" id="ARBA00022605"/>
    </source>
</evidence>
<dbReference type="Pfam" id="PF24621">
    <property type="entry name" value="DHQS_C"/>
    <property type="match status" value="1"/>
</dbReference>
<evidence type="ECO:0000256" key="3">
    <source>
        <dbReference type="ARBA" id="ARBA00003485"/>
    </source>
</evidence>
<evidence type="ECO:0000256" key="17">
    <source>
        <dbReference type="ARBA" id="ARBA00023285"/>
    </source>
</evidence>
<evidence type="ECO:0000256" key="7">
    <source>
        <dbReference type="ARBA" id="ARBA00013031"/>
    </source>
</evidence>
<dbReference type="EC" id="4.2.3.4" evidence="7 18"/>
<dbReference type="GO" id="GO:0009073">
    <property type="term" value="P:aromatic amino acid family biosynthetic process"/>
    <property type="evidence" value="ECO:0007669"/>
    <property type="project" value="UniProtKB-KW"/>
</dbReference>
<keyword evidence="12 18" id="KW-0547">Nucleotide-binding</keyword>
<evidence type="ECO:0000256" key="9">
    <source>
        <dbReference type="ARBA" id="ARBA00022490"/>
    </source>
</evidence>
<comment type="catalytic activity">
    <reaction evidence="1 18">
        <text>7-phospho-2-dehydro-3-deoxy-D-arabino-heptonate = 3-dehydroquinate + phosphate</text>
        <dbReference type="Rhea" id="RHEA:21968"/>
        <dbReference type="ChEBI" id="CHEBI:32364"/>
        <dbReference type="ChEBI" id="CHEBI:43474"/>
        <dbReference type="ChEBI" id="CHEBI:58394"/>
        <dbReference type="EC" id="4.2.3.4"/>
    </reaction>
</comment>
<evidence type="ECO:0000256" key="4">
    <source>
        <dbReference type="ARBA" id="ARBA00004496"/>
    </source>
</evidence>
<dbReference type="Gene3D" id="1.20.1090.10">
    <property type="entry name" value="Dehydroquinate synthase-like - alpha domain"/>
    <property type="match status" value="1"/>
</dbReference>
<dbReference type="PANTHER" id="PTHR43622:SF7">
    <property type="entry name" value="3-DEHYDROQUINATE SYNTHASE, CHLOROPLASTIC"/>
    <property type="match status" value="1"/>
</dbReference>
<dbReference type="InterPro" id="IPR030960">
    <property type="entry name" value="DHQS/DOIS_N"/>
</dbReference>
<dbReference type="InterPro" id="IPR056179">
    <property type="entry name" value="DHQS_C"/>
</dbReference>
<comment type="pathway">
    <text evidence="5 18">Metabolic intermediate biosynthesis; chorismate biosynthesis; chorismate from D-erythrose 4-phosphate and phosphoenolpyruvate: step 2/7.</text>
</comment>
<dbReference type="InterPro" id="IPR016037">
    <property type="entry name" value="DHQ_synth_AroB"/>
</dbReference>
<keyword evidence="9 18" id="KW-0963">Cytoplasm</keyword>
<keyword evidence="22" id="KW-1185">Reference proteome</keyword>
<name>A0A1Y5TL32_9RHOB</name>
<evidence type="ECO:0000256" key="18">
    <source>
        <dbReference type="HAMAP-Rule" id="MF_00110"/>
    </source>
</evidence>
<keyword evidence="15 18" id="KW-0057">Aromatic amino acid biosynthesis</keyword>
<feature type="domain" description="3-dehydroquinate synthase C-terminal" evidence="20">
    <location>
        <begin position="195"/>
        <end position="344"/>
    </location>
</feature>
<evidence type="ECO:0000256" key="2">
    <source>
        <dbReference type="ARBA" id="ARBA00001911"/>
    </source>
</evidence>
<evidence type="ECO:0000256" key="5">
    <source>
        <dbReference type="ARBA" id="ARBA00004661"/>
    </source>
</evidence>
<evidence type="ECO:0000256" key="13">
    <source>
        <dbReference type="ARBA" id="ARBA00022833"/>
    </source>
</evidence>
<dbReference type="GO" id="GO:0008652">
    <property type="term" value="P:amino acid biosynthetic process"/>
    <property type="evidence" value="ECO:0007669"/>
    <property type="project" value="UniProtKB-KW"/>
</dbReference>
<evidence type="ECO:0000256" key="8">
    <source>
        <dbReference type="ARBA" id="ARBA00017684"/>
    </source>
</evidence>
<keyword evidence="11 18" id="KW-0479">Metal-binding</keyword>
<comment type="cofactor">
    <cofactor evidence="18">
        <name>Co(2+)</name>
        <dbReference type="ChEBI" id="CHEBI:48828"/>
    </cofactor>
    <cofactor evidence="18">
        <name>Zn(2+)</name>
        <dbReference type="ChEBI" id="CHEBI:29105"/>
    </cofactor>
    <text evidence="18">Binds 1 divalent metal cation per subunit. Can use either Co(2+) or Zn(2+).</text>
</comment>
<dbReference type="Proteomes" id="UP000193307">
    <property type="component" value="Unassembled WGS sequence"/>
</dbReference>
<feature type="binding site" evidence="18">
    <location>
        <begin position="143"/>
        <end position="144"/>
    </location>
    <ligand>
        <name>NAD(+)</name>
        <dbReference type="ChEBI" id="CHEBI:57540"/>
    </ligand>
</feature>
<feature type="binding site" evidence="18">
    <location>
        <begin position="119"/>
        <end position="123"/>
    </location>
    <ligand>
        <name>NAD(+)</name>
        <dbReference type="ChEBI" id="CHEBI:57540"/>
    </ligand>
</feature>
<dbReference type="PIRSF" id="PIRSF001455">
    <property type="entry name" value="DHQ_synth"/>
    <property type="match status" value="1"/>
</dbReference>
<dbReference type="AlphaFoldDB" id="A0A1Y5TL32"/>
<evidence type="ECO:0000256" key="12">
    <source>
        <dbReference type="ARBA" id="ARBA00022741"/>
    </source>
</evidence>
<dbReference type="EMBL" id="FWFW01000014">
    <property type="protein sequence ID" value="SLN64570.1"/>
    <property type="molecule type" value="Genomic_DNA"/>
</dbReference>
<dbReference type="InterPro" id="IPR030963">
    <property type="entry name" value="DHQ_synth_fam"/>
</dbReference>
<dbReference type="CDD" id="cd08195">
    <property type="entry name" value="DHQS"/>
    <property type="match status" value="1"/>
</dbReference>
<keyword evidence="16 18" id="KW-0456">Lyase</keyword>
<gene>
    <name evidence="18 21" type="primary">aroB</name>
    <name evidence="21" type="ORF">PAM7971_03378</name>
</gene>
<dbReference type="GO" id="GO:0000166">
    <property type="term" value="F:nucleotide binding"/>
    <property type="evidence" value="ECO:0007669"/>
    <property type="project" value="UniProtKB-KW"/>
</dbReference>
<evidence type="ECO:0000256" key="11">
    <source>
        <dbReference type="ARBA" id="ARBA00022723"/>
    </source>
</evidence>
<evidence type="ECO:0000259" key="20">
    <source>
        <dbReference type="Pfam" id="PF24621"/>
    </source>
</evidence>
<dbReference type="GO" id="GO:0005737">
    <property type="term" value="C:cytoplasm"/>
    <property type="evidence" value="ECO:0007669"/>
    <property type="project" value="UniProtKB-SubCell"/>
</dbReference>
<organism evidence="21 22">
    <name type="scientific">Pacificibacter marinus</name>
    <dbReference type="NCBI Taxonomy" id="658057"/>
    <lineage>
        <taxon>Bacteria</taxon>
        <taxon>Pseudomonadati</taxon>
        <taxon>Pseudomonadota</taxon>
        <taxon>Alphaproteobacteria</taxon>
        <taxon>Rhodobacterales</taxon>
        <taxon>Roseobacteraceae</taxon>
        <taxon>Pacificibacter</taxon>
    </lineage>
</organism>
<evidence type="ECO:0000256" key="15">
    <source>
        <dbReference type="ARBA" id="ARBA00023141"/>
    </source>
</evidence>
<protein>
    <recommendedName>
        <fullName evidence="8 18">3-dehydroquinate synthase</fullName>
        <shortName evidence="18">DHQS</shortName>
        <ecNumber evidence="7 18">4.2.3.4</ecNumber>
    </recommendedName>
</protein>
<feature type="binding site" evidence="18">
    <location>
        <position position="156"/>
    </location>
    <ligand>
        <name>NAD(+)</name>
        <dbReference type="ChEBI" id="CHEBI:57540"/>
    </ligand>
</feature>
<feature type="binding site" evidence="18">
    <location>
        <position position="279"/>
    </location>
    <ligand>
        <name>Zn(2+)</name>
        <dbReference type="ChEBI" id="CHEBI:29105"/>
    </ligand>
</feature>
<dbReference type="InterPro" id="IPR050071">
    <property type="entry name" value="Dehydroquinate_synthase"/>
</dbReference>
<comment type="subcellular location">
    <subcellularLocation>
        <location evidence="4 18">Cytoplasm</location>
    </subcellularLocation>
</comment>
<dbReference type="STRING" id="658057.SAMN04488032_11585"/>
<feature type="domain" description="3-dehydroquinate synthase N-terminal" evidence="19">
    <location>
        <begin position="81"/>
        <end position="192"/>
    </location>
</feature>
<comment type="cofactor">
    <cofactor evidence="2 18">
        <name>NAD(+)</name>
        <dbReference type="ChEBI" id="CHEBI:57540"/>
    </cofactor>
</comment>
<dbReference type="GO" id="GO:0046872">
    <property type="term" value="F:metal ion binding"/>
    <property type="evidence" value="ECO:0007669"/>
    <property type="project" value="UniProtKB-KW"/>
</dbReference>
<dbReference type="HAMAP" id="MF_00110">
    <property type="entry name" value="DHQ_synthase"/>
    <property type="match status" value="1"/>
</dbReference>
<feature type="binding site" evidence="18">
    <location>
        <position position="165"/>
    </location>
    <ligand>
        <name>NAD(+)</name>
        <dbReference type="ChEBI" id="CHEBI:57540"/>
    </ligand>
</feature>
<keyword evidence="13 18" id="KW-0862">Zinc</keyword>
<evidence type="ECO:0000313" key="21">
    <source>
        <dbReference type="EMBL" id="SLN64570.1"/>
    </source>
</evidence>
<comment type="similarity">
    <text evidence="6 18">Belongs to the sugar phosphate cyclases superfamily. Dehydroquinate synthase family.</text>
</comment>
<evidence type="ECO:0000256" key="6">
    <source>
        <dbReference type="ARBA" id="ARBA00005412"/>
    </source>
</evidence>
<evidence type="ECO:0000259" key="19">
    <source>
        <dbReference type="Pfam" id="PF01761"/>
    </source>
</evidence>
<evidence type="ECO:0000256" key="16">
    <source>
        <dbReference type="ARBA" id="ARBA00023239"/>
    </source>
</evidence>
<comment type="caution">
    <text evidence="18">Lacks conserved residue(s) required for the propagation of feature annotation.</text>
</comment>
<sequence length="383" mass="40911">MSNTDQNNALGLFQTVHVPLGDRAYDVRIGEGLIDRAGAHIAPLLGKKKRVCVITENNVAKLHLDALRTGLAQAGIDMEALILPAGESTKCWAELTKSVEWLLEQKVERNDVVVAFGGGVIGDLAGFAASILRRGVRFVQIPTSLLAQVDSSVGGKTGINSPAGKNLIGAFHQPALVLADVSALGTLTTRDFLSGCGEVVKYGMLGDETFFEWLEQNGPLMAAGDVAARTYAVKRSVEMKAEIVVRDETEQGDRALLNLGHTFCHALEAATGYSNRLLHGEGVAIGCALAFELSARLGLCSQEAPSRVRAQIKAMGMKCDLKDIEGDLPDAEALVALMAQDKKVLDGQLRFILARSIGDSFVTSGVAQDMVLTLLREALEDRM</sequence>
<dbReference type="PANTHER" id="PTHR43622">
    <property type="entry name" value="3-DEHYDROQUINATE SYNTHASE"/>
    <property type="match status" value="1"/>
</dbReference>
<dbReference type="Pfam" id="PF01761">
    <property type="entry name" value="DHQ_synthase"/>
    <property type="match status" value="1"/>
</dbReference>
<keyword evidence="14 18" id="KW-0520">NAD</keyword>
<dbReference type="UniPathway" id="UPA00053">
    <property type="reaction ID" value="UER00085"/>
</dbReference>
<dbReference type="NCBIfam" id="TIGR01357">
    <property type="entry name" value="aroB"/>
    <property type="match status" value="1"/>
</dbReference>
<dbReference type="GO" id="GO:0003856">
    <property type="term" value="F:3-dehydroquinate synthase activity"/>
    <property type="evidence" value="ECO:0007669"/>
    <property type="project" value="UniProtKB-UniRule"/>
</dbReference>
<keyword evidence="17 18" id="KW-0170">Cobalt</keyword>
<feature type="binding site" evidence="18">
    <location>
        <position position="261"/>
    </location>
    <ligand>
        <name>Zn(2+)</name>
        <dbReference type="ChEBI" id="CHEBI:29105"/>
    </ligand>
</feature>
<evidence type="ECO:0000256" key="1">
    <source>
        <dbReference type="ARBA" id="ARBA00001393"/>
    </source>
</evidence>
<dbReference type="RefSeq" id="WP_244515884.1">
    <property type="nucleotide sequence ID" value="NZ_FNZV01000015.1"/>
</dbReference>
<dbReference type="FunFam" id="3.40.50.1970:FF:000001">
    <property type="entry name" value="3-dehydroquinate synthase"/>
    <property type="match status" value="1"/>
</dbReference>
<evidence type="ECO:0000256" key="14">
    <source>
        <dbReference type="ARBA" id="ARBA00023027"/>
    </source>
</evidence>
<keyword evidence="10 18" id="KW-0028">Amino-acid biosynthesis</keyword>
<proteinExistence type="inferred from homology"/>
<evidence type="ECO:0000313" key="22">
    <source>
        <dbReference type="Proteomes" id="UP000193307"/>
    </source>
</evidence>
<dbReference type="Gene3D" id="3.40.50.1970">
    <property type="match status" value="1"/>
</dbReference>
<accession>A0A1Y5TL32</accession>